<dbReference type="EMBL" id="JAEACU010000009">
    <property type="protein sequence ID" value="KAH7518140.1"/>
    <property type="molecule type" value="Genomic_DNA"/>
</dbReference>
<evidence type="ECO:0000256" key="6">
    <source>
        <dbReference type="ARBA" id="ARBA00056384"/>
    </source>
</evidence>
<proteinExistence type="inferred from homology"/>
<evidence type="ECO:0000313" key="14">
    <source>
        <dbReference type="Proteomes" id="UP000813462"/>
    </source>
</evidence>
<dbReference type="InterPro" id="IPR036517">
    <property type="entry name" value="FF_domain_sf"/>
</dbReference>
<sequence>MILPDILNLQKLQTFFFFFLCESSVFKSTIPNALDRCCDWMHLRFDLENLLHSSEPLRPLRPPIVGNMDPPQTLPSMSSQFRPPIPAPPQSQQFIPVGSQHFQPVGRGVPMVNVRVPPQAPQPPVYGQPMPQLPPRPGQPGMLLPSQTVPLAVGQPKGHFTSESPLPLPSSQAPNNYMPSLGGGRGMPLSSSYTFTPSYGVQRGNDGSTQYQSIPQVHVANVSSGGQLRPSTESQSTAIVTPMQQTNEQPPMMNVAAPATSTQPSLSAEASLDWREHTSADGRRIVGKKKGVLGCKNVLWVGPNNSSPDLSLKLHHLLPDSGQLMRKLWYYYNRKTKLSSWDKPLELMTATERADASTNWKEFTSLDGRKYYYNKVTKESKWRVPEELKLVREKVEKASVEETQQEMPVNSSVPTSVSPTVAEPTPSGDTSSSKAEGVASSPVSVAPVPAADLQTMVVPRSSALPVVAATMKTNTDGDQIPTNAVLTFDAVTGSAGTSVTGISIATEPMNNVNNFSAMDVVGSADEVHVLVKEEDLKGVIGEKISDTASEDKTVDREPLVYGNKQEAKNAFKALLEDANIGCDWTWDRAMRVIINDKRYGVLKTLGDRKQAFNEESTELTSSMRWGKAESLFESDERFKAVERDRDRRDLFENHVEELRKKERAKAQEERKCNIMEYRHFLESCDFIKASSQWRRVQDRLEADERCLRLEKIDRLEIFVEYTRDLQKEEEEQKKIQKEELRKVERKNRDQFRKLMEDNVAAGLLTAKTHWREYCMKVKDLPAYKEVASNTSGPTPKDLFEDVAEELQKQYHEDRTQIKDAIKLRKIMLSTAWTFEEFKSAIVNDISSPPVSDTNLKWKMQCDINDELLDIALDKCIPDFMSIIGGRLVFDELLERVREKEEKEAKRRKHLSDSFFHLLSSIKDITASSEWEDSKRLFEGSQECSSIGEASVCREIFERYVMQLKEHEQREQKRKEDKVRKEKEKRKVKQRKEKEASELEKDGADGETADVTEGHFCKENRSSTKDGNRKERKRNSSEDYVDANEDERMTKSHGSSNDRKSRRVFVPHYYVNISAHDSNNGSRHKRNKRDHRHGSRKNGGHEEFEDGEFGECIAKIFVSQKATSALRTF</sequence>
<comment type="caution">
    <text evidence="13">The sequence shown here is derived from an EMBL/GenBank/DDBJ whole genome shotgun (WGS) entry which is preliminary data.</text>
</comment>
<evidence type="ECO:0008006" key="15">
    <source>
        <dbReference type="Google" id="ProtNLM"/>
    </source>
</evidence>
<protein>
    <recommendedName>
        <fullName evidence="15">Pre-mRNA-processing protein 40A</fullName>
    </recommendedName>
</protein>
<comment type="subunit">
    <text evidence="8">Interacts (via the WW domains) with the phosphorylated C-terminal domain of NRPB1 (via CTD domain).</text>
</comment>
<evidence type="ECO:0000256" key="3">
    <source>
        <dbReference type="ARBA" id="ARBA00022737"/>
    </source>
</evidence>
<dbReference type="FunFam" id="1.10.10.440:FF:000022">
    <property type="entry name" value="Pre-mRNA-processing protein 40A"/>
    <property type="match status" value="1"/>
</dbReference>
<dbReference type="SMART" id="SM00456">
    <property type="entry name" value="WW"/>
    <property type="match status" value="2"/>
</dbReference>
<dbReference type="InterPro" id="IPR039726">
    <property type="entry name" value="Prp40-like"/>
</dbReference>
<feature type="compositionally biased region" description="Low complexity" evidence="10">
    <location>
        <begin position="408"/>
        <end position="427"/>
    </location>
</feature>
<dbReference type="GO" id="GO:0005685">
    <property type="term" value="C:U1 snRNP"/>
    <property type="evidence" value="ECO:0007669"/>
    <property type="project" value="TreeGrafter"/>
</dbReference>
<evidence type="ECO:0000313" key="13">
    <source>
        <dbReference type="EMBL" id="KAH7518140.1"/>
    </source>
</evidence>
<keyword evidence="5" id="KW-0539">Nucleus</keyword>
<feature type="domain" description="WW" evidence="11">
    <location>
        <begin position="354"/>
        <end position="387"/>
    </location>
</feature>
<feature type="domain" description="FF" evidence="12">
    <location>
        <begin position="742"/>
        <end position="805"/>
    </location>
</feature>
<dbReference type="PROSITE" id="PS50020">
    <property type="entry name" value="WW_DOMAIN_2"/>
    <property type="match status" value="1"/>
</dbReference>
<dbReference type="SUPFAM" id="SSF51045">
    <property type="entry name" value="WW domain"/>
    <property type="match status" value="1"/>
</dbReference>
<evidence type="ECO:0000256" key="8">
    <source>
        <dbReference type="ARBA" id="ARBA00064817"/>
    </source>
</evidence>
<gene>
    <name evidence="13" type="ORF">FEM48_Zijuj09G0140200</name>
</gene>
<feature type="compositionally biased region" description="Basic residues" evidence="10">
    <location>
        <begin position="1081"/>
        <end position="1097"/>
    </location>
</feature>
<feature type="compositionally biased region" description="Basic and acidic residues" evidence="10">
    <location>
        <begin position="1011"/>
        <end position="1036"/>
    </location>
</feature>
<organism evidence="13 14">
    <name type="scientific">Ziziphus jujuba var. spinosa</name>
    <dbReference type="NCBI Taxonomy" id="714518"/>
    <lineage>
        <taxon>Eukaryota</taxon>
        <taxon>Viridiplantae</taxon>
        <taxon>Streptophyta</taxon>
        <taxon>Embryophyta</taxon>
        <taxon>Tracheophyta</taxon>
        <taxon>Spermatophyta</taxon>
        <taxon>Magnoliopsida</taxon>
        <taxon>eudicotyledons</taxon>
        <taxon>Gunneridae</taxon>
        <taxon>Pentapetalae</taxon>
        <taxon>rosids</taxon>
        <taxon>fabids</taxon>
        <taxon>Rosales</taxon>
        <taxon>Rhamnaceae</taxon>
        <taxon>Paliureae</taxon>
        <taxon>Ziziphus</taxon>
    </lineage>
</organism>
<feature type="domain" description="FF" evidence="12">
    <location>
        <begin position="667"/>
        <end position="724"/>
    </location>
</feature>
<evidence type="ECO:0000256" key="9">
    <source>
        <dbReference type="SAM" id="Coils"/>
    </source>
</evidence>
<evidence type="ECO:0000256" key="4">
    <source>
        <dbReference type="ARBA" id="ARBA00023187"/>
    </source>
</evidence>
<feature type="compositionally biased region" description="Basic and acidic residues" evidence="10">
    <location>
        <begin position="965"/>
        <end position="981"/>
    </location>
</feature>
<comment type="similarity">
    <text evidence="7">Belongs to the PRPF40 family.</text>
</comment>
<keyword evidence="9" id="KW-0175">Coiled coil</keyword>
<feature type="region of interest" description="Disordered" evidence="10">
    <location>
        <begin position="965"/>
        <end position="1103"/>
    </location>
</feature>
<dbReference type="PROSITE" id="PS51676">
    <property type="entry name" value="FF"/>
    <property type="match status" value="3"/>
</dbReference>
<dbReference type="SMART" id="SM00441">
    <property type="entry name" value="FF"/>
    <property type="match status" value="5"/>
</dbReference>
<feature type="coiled-coil region" evidence="9">
    <location>
        <begin position="718"/>
        <end position="753"/>
    </location>
</feature>
<dbReference type="Pfam" id="PF25432">
    <property type="entry name" value="FF_PRPF40A"/>
    <property type="match status" value="1"/>
</dbReference>
<evidence type="ECO:0000259" key="12">
    <source>
        <dbReference type="PROSITE" id="PS51676"/>
    </source>
</evidence>
<feature type="coiled-coil region" evidence="9">
    <location>
        <begin position="641"/>
        <end position="671"/>
    </location>
</feature>
<dbReference type="InterPro" id="IPR036020">
    <property type="entry name" value="WW_dom_sf"/>
</dbReference>
<keyword evidence="4" id="KW-0508">mRNA splicing</keyword>
<evidence type="ECO:0000256" key="2">
    <source>
        <dbReference type="ARBA" id="ARBA00022664"/>
    </source>
</evidence>
<keyword evidence="2" id="KW-0507">mRNA processing</keyword>
<evidence type="ECO:0000256" key="5">
    <source>
        <dbReference type="ARBA" id="ARBA00023242"/>
    </source>
</evidence>
<dbReference type="GO" id="GO:0071004">
    <property type="term" value="C:U2-type prespliceosome"/>
    <property type="evidence" value="ECO:0007669"/>
    <property type="project" value="TreeGrafter"/>
</dbReference>
<feature type="compositionally biased region" description="Basic and acidic residues" evidence="10">
    <location>
        <begin position="991"/>
        <end position="1003"/>
    </location>
</feature>
<dbReference type="Pfam" id="PF01846">
    <property type="entry name" value="FF"/>
    <property type="match status" value="3"/>
</dbReference>
<dbReference type="FunFam" id="1.10.10.440:FF:000013">
    <property type="entry name" value="pre-mRNA-processing protein 40A isoform X1"/>
    <property type="match status" value="1"/>
</dbReference>
<evidence type="ECO:0000256" key="7">
    <source>
        <dbReference type="ARBA" id="ARBA00061317"/>
    </source>
</evidence>
<dbReference type="GO" id="GO:0070063">
    <property type="term" value="F:RNA polymerase binding"/>
    <property type="evidence" value="ECO:0007669"/>
    <property type="project" value="UniProtKB-ARBA"/>
</dbReference>
<dbReference type="CDD" id="cd00201">
    <property type="entry name" value="WW"/>
    <property type="match status" value="2"/>
</dbReference>
<dbReference type="InterPro" id="IPR002713">
    <property type="entry name" value="FF_domain"/>
</dbReference>
<accession>A0A978UTE0</accession>
<keyword evidence="3" id="KW-0677">Repeat</keyword>
<comment type="subcellular location">
    <subcellularLocation>
        <location evidence="1">Nucleus</location>
    </subcellularLocation>
</comment>
<dbReference type="SUPFAM" id="SSF81698">
    <property type="entry name" value="FF domain"/>
    <property type="match status" value="5"/>
</dbReference>
<dbReference type="Proteomes" id="UP000813462">
    <property type="component" value="Unassembled WGS sequence"/>
</dbReference>
<dbReference type="Gene3D" id="2.20.70.10">
    <property type="match status" value="2"/>
</dbReference>
<evidence type="ECO:0000259" key="11">
    <source>
        <dbReference type="PROSITE" id="PS50020"/>
    </source>
</evidence>
<dbReference type="GO" id="GO:0045292">
    <property type="term" value="P:mRNA cis splicing, via spliceosome"/>
    <property type="evidence" value="ECO:0007669"/>
    <property type="project" value="InterPro"/>
</dbReference>
<name>A0A978UTE0_ZIZJJ</name>
<reference evidence="13" key="1">
    <citation type="journal article" date="2021" name="Front. Plant Sci.">
        <title>Chromosome-Scale Genome Assembly for Chinese Sour Jujube and Insights Into Its Genome Evolution and Domestication Signature.</title>
        <authorList>
            <person name="Shen L.-Y."/>
            <person name="Luo H."/>
            <person name="Wang X.-L."/>
            <person name="Wang X.-M."/>
            <person name="Qiu X.-J."/>
            <person name="Liu H."/>
            <person name="Zhou S.-S."/>
            <person name="Jia K.-H."/>
            <person name="Nie S."/>
            <person name="Bao Y.-T."/>
            <person name="Zhang R.-G."/>
            <person name="Yun Q.-Z."/>
            <person name="Chai Y.-H."/>
            <person name="Lu J.-Y."/>
            <person name="Li Y."/>
            <person name="Zhao S.-W."/>
            <person name="Mao J.-F."/>
            <person name="Jia S.-G."/>
            <person name="Mao Y.-M."/>
        </authorList>
    </citation>
    <scope>NUCLEOTIDE SEQUENCE</scope>
    <source>
        <strain evidence="13">AT0</strain>
        <tissue evidence="13">Leaf</tissue>
    </source>
</reference>
<evidence type="ECO:0000256" key="10">
    <source>
        <dbReference type="SAM" id="MobiDB-lite"/>
    </source>
</evidence>
<dbReference type="Pfam" id="PF00397">
    <property type="entry name" value="WW"/>
    <property type="match status" value="1"/>
</dbReference>
<feature type="domain" description="FF" evidence="12">
    <location>
        <begin position="564"/>
        <end position="657"/>
    </location>
</feature>
<evidence type="ECO:0000256" key="1">
    <source>
        <dbReference type="ARBA" id="ARBA00004123"/>
    </source>
</evidence>
<dbReference type="AlphaFoldDB" id="A0A978UTE0"/>
<dbReference type="Gene3D" id="1.10.10.440">
    <property type="entry name" value="FF domain"/>
    <property type="match status" value="5"/>
</dbReference>
<dbReference type="PANTHER" id="PTHR11864:SF33">
    <property type="entry name" value="PRE-MRNA-PROCESSING PROTEIN 40B"/>
    <property type="match status" value="1"/>
</dbReference>
<feature type="region of interest" description="Disordered" evidence="10">
    <location>
        <begin position="399"/>
        <end position="439"/>
    </location>
</feature>
<dbReference type="GO" id="GO:0003723">
    <property type="term" value="F:RNA binding"/>
    <property type="evidence" value="ECO:0007669"/>
    <property type="project" value="TreeGrafter"/>
</dbReference>
<dbReference type="PANTHER" id="PTHR11864">
    <property type="entry name" value="PRE-MRNA-PROCESSING PROTEIN PRP40"/>
    <property type="match status" value="1"/>
</dbReference>
<comment type="function">
    <text evidence="6">Binds the phosphorylated C-terminal domain (CTD) of the largest subunit of RNA polymerase II and functions as a scaffold for RNA processing machineries. May be involved in pre-mRNA splicing.</text>
</comment>
<dbReference type="InterPro" id="IPR001202">
    <property type="entry name" value="WW_dom"/>
</dbReference>